<evidence type="ECO:0000313" key="2">
    <source>
        <dbReference type="Proteomes" id="UP001501183"/>
    </source>
</evidence>
<evidence type="ECO:0000313" key="1">
    <source>
        <dbReference type="EMBL" id="GAA4491610.1"/>
    </source>
</evidence>
<accession>A0ABP8PRP3</accession>
<reference evidence="2" key="1">
    <citation type="journal article" date="2019" name="Int. J. Syst. Evol. Microbiol.">
        <title>The Global Catalogue of Microorganisms (GCM) 10K type strain sequencing project: providing services to taxonomists for standard genome sequencing and annotation.</title>
        <authorList>
            <consortium name="The Broad Institute Genomics Platform"/>
            <consortium name="The Broad Institute Genome Sequencing Center for Infectious Disease"/>
            <person name="Wu L."/>
            <person name="Ma J."/>
        </authorList>
    </citation>
    <scope>NUCLEOTIDE SEQUENCE [LARGE SCALE GENOMIC DNA]</scope>
    <source>
        <strain evidence="2">JCM 32206</strain>
    </source>
</reference>
<dbReference type="EMBL" id="BAABFB010000094">
    <property type="protein sequence ID" value="GAA4491610.1"/>
    <property type="molecule type" value="Genomic_DNA"/>
</dbReference>
<comment type="caution">
    <text evidence="1">The sequence shown here is derived from an EMBL/GenBank/DDBJ whole genome shotgun (WGS) entry which is preliminary data.</text>
</comment>
<gene>
    <name evidence="1" type="ORF">GCM10023094_56240</name>
</gene>
<keyword evidence="2" id="KW-1185">Reference proteome</keyword>
<protein>
    <submittedName>
        <fullName evidence="1">Uncharacterized protein</fullName>
    </submittedName>
</protein>
<dbReference type="Proteomes" id="UP001501183">
    <property type="component" value="Unassembled WGS sequence"/>
</dbReference>
<name>A0ABP8PRP3_9NOCA</name>
<proteinExistence type="predicted"/>
<organism evidence="1 2">
    <name type="scientific">Rhodococcus olei</name>
    <dbReference type="NCBI Taxonomy" id="2161675"/>
    <lineage>
        <taxon>Bacteria</taxon>
        <taxon>Bacillati</taxon>
        <taxon>Actinomycetota</taxon>
        <taxon>Actinomycetes</taxon>
        <taxon>Mycobacteriales</taxon>
        <taxon>Nocardiaceae</taxon>
        <taxon>Rhodococcus</taxon>
    </lineage>
</organism>
<sequence length="138" mass="15519">MPAAVSMDELRAVIAAKEHAATTTIRMPTGELEIIWHSPCLVHHYAISHPIRSPPLRGALSLDLSTWPTGIRVIAQKEQPHPGAQLRFTNHDGLRLTALDQYPAWSAPDLELRHRRRARCKDRIRMVRTGSGWRKAPG</sequence>